<dbReference type="OrthoDB" id="4845016at2759"/>
<protein>
    <submittedName>
        <fullName evidence="2">Uncharacterized protein</fullName>
    </submittedName>
</protein>
<sequence>MGFFKRVVSFLAEASKDTTADGMIIPYLKDGVVKFDRTAQDPAVAAQHKGKTPRSVRSSIKRLYKKPSLLAKAAARSKPLASVIELDSQDGKVVASHEPIVITAHPHKMKRPSTPSTMSTTLSPLTPSTPSTSSTPSAPVSSIPLGYNEAKAANSSIRAFPLASRSITYRPIDIITPSGCQGRSRAASSATNNSSASSSGQSRTSSRVLKKKNRIGCLSERYQDDGHRTKPARRHRIRSVSISQVSCASSTCNDDEPMLVTFPSFDQAGVRGAELDQLLETEAKLAMYKDFEDNHGDGNVSYLDTDGDAWMERAHDNIVTYAAYSERSVVQQIYQDLPKVEGVNFATSNKFARDLLFSNYEDGKYKKITRQKNKPFLSDPGRGAFGTLLQSLKSLFQKTKTRNPASVPNDDEHLASPWLGQSDEDEDNFDWAK</sequence>
<dbReference type="RefSeq" id="XP_038744534.1">
    <property type="nucleotide sequence ID" value="XM_038890056.1"/>
</dbReference>
<organism evidence="2 3">
    <name type="scientific">Colletotrichum karsti</name>
    <dbReference type="NCBI Taxonomy" id="1095194"/>
    <lineage>
        <taxon>Eukaryota</taxon>
        <taxon>Fungi</taxon>
        <taxon>Dikarya</taxon>
        <taxon>Ascomycota</taxon>
        <taxon>Pezizomycotina</taxon>
        <taxon>Sordariomycetes</taxon>
        <taxon>Hypocreomycetidae</taxon>
        <taxon>Glomerellales</taxon>
        <taxon>Glomerellaceae</taxon>
        <taxon>Colletotrichum</taxon>
        <taxon>Colletotrichum boninense species complex</taxon>
    </lineage>
</organism>
<dbReference type="GeneID" id="62163130"/>
<comment type="caution">
    <text evidence="2">The sequence shown here is derived from an EMBL/GenBank/DDBJ whole genome shotgun (WGS) entry which is preliminary data.</text>
</comment>
<dbReference type="Proteomes" id="UP000781932">
    <property type="component" value="Unassembled WGS sequence"/>
</dbReference>
<feature type="compositionally biased region" description="Acidic residues" evidence="1">
    <location>
        <begin position="422"/>
        <end position="433"/>
    </location>
</feature>
<dbReference type="AlphaFoldDB" id="A0A9P6I254"/>
<proteinExistence type="predicted"/>
<feature type="compositionally biased region" description="Low complexity" evidence="1">
    <location>
        <begin position="182"/>
        <end position="207"/>
    </location>
</feature>
<reference evidence="2" key="2">
    <citation type="submission" date="2020-11" db="EMBL/GenBank/DDBJ databases">
        <title>Whole genome sequencing of Colletotrichum sp.</title>
        <authorList>
            <person name="Li H."/>
        </authorList>
    </citation>
    <scope>NUCLEOTIDE SEQUENCE</scope>
    <source>
        <strain evidence="2">CkLH20</strain>
    </source>
</reference>
<feature type="compositionally biased region" description="Low complexity" evidence="1">
    <location>
        <begin position="112"/>
        <end position="140"/>
    </location>
</feature>
<evidence type="ECO:0000313" key="3">
    <source>
        <dbReference type="Proteomes" id="UP000781932"/>
    </source>
</evidence>
<evidence type="ECO:0000256" key="1">
    <source>
        <dbReference type="SAM" id="MobiDB-lite"/>
    </source>
</evidence>
<name>A0A9P6I254_9PEZI</name>
<accession>A0A9P6I254</accession>
<feature type="region of interest" description="Disordered" evidence="1">
    <location>
        <begin position="178"/>
        <end position="210"/>
    </location>
</feature>
<evidence type="ECO:0000313" key="2">
    <source>
        <dbReference type="EMBL" id="KAF9875073.1"/>
    </source>
</evidence>
<keyword evidence="3" id="KW-1185">Reference proteome</keyword>
<feature type="region of interest" description="Disordered" evidence="1">
    <location>
        <begin position="106"/>
        <end position="140"/>
    </location>
</feature>
<feature type="region of interest" description="Disordered" evidence="1">
    <location>
        <begin position="399"/>
        <end position="433"/>
    </location>
</feature>
<gene>
    <name evidence="2" type="ORF">CkaCkLH20_07339</name>
</gene>
<dbReference type="EMBL" id="JAATWM020000023">
    <property type="protein sequence ID" value="KAF9875073.1"/>
    <property type="molecule type" value="Genomic_DNA"/>
</dbReference>
<reference evidence="2" key="1">
    <citation type="submission" date="2020-03" db="EMBL/GenBank/DDBJ databases">
        <authorList>
            <person name="He L."/>
        </authorList>
    </citation>
    <scope>NUCLEOTIDE SEQUENCE</scope>
    <source>
        <strain evidence="2">CkLH20</strain>
    </source>
</reference>